<reference evidence="2" key="1">
    <citation type="submission" date="2022-08" db="EMBL/GenBank/DDBJ databases">
        <authorList>
            <person name="Gutierrez-Valencia J."/>
        </authorList>
    </citation>
    <scope>NUCLEOTIDE SEQUENCE</scope>
</reference>
<dbReference type="Proteomes" id="UP001154282">
    <property type="component" value="Unassembled WGS sequence"/>
</dbReference>
<feature type="compositionally biased region" description="Low complexity" evidence="1">
    <location>
        <begin position="805"/>
        <end position="829"/>
    </location>
</feature>
<keyword evidence="3" id="KW-1185">Reference proteome</keyword>
<feature type="compositionally biased region" description="Basic and acidic residues" evidence="1">
    <location>
        <begin position="777"/>
        <end position="788"/>
    </location>
</feature>
<feature type="compositionally biased region" description="Basic and acidic residues" evidence="1">
    <location>
        <begin position="640"/>
        <end position="656"/>
    </location>
</feature>
<sequence>MVSGTFGRAKRVTDPLDDRARARLISGHDNLSYASSGSEHSAADLDLHDDDSPCLSHLVQGFLEEEAENDSSSSLAGHDSDSEPTDSLPDFPDSFADIAFAADPGRNLLSAQVNKAAALAFSHLRNQKPALRREVMSFLRESGHNAGICKTRWDSSGGLTGGTYEFIDVFLSPAAAWPKRYIVDLDFASQFEIARPTAQYQRVLDSLPRVFVGGIADLKRIVRAVSDAARRSLKSKGLSPPPWRKNRYMLNNWLGPYRRTINPVPASSFPSVIGGGQCRVVGFDDGGFLGVRLFFQSVPPVSVFPELAAAAMSRIGNNIFSLLEGVECDPSKVIENANLVHKASPAPAPSKKEKIAQKAVSKNEAALDLQQHLLYPSQNRLRNLRRERQGNNNGYVSNGRRQESSRGSQEKDGELNNNHNINGGRYYEHRNGYQGGSRGGYSYNNQYRKNNNYSNGRGYNNSGVEEDCRNQLPEVVDQGSASNVGDDSWQEVGSRRNVHKQARVYNSGYRRRRYHNGWQNRENHSNKNGSESTERNDTNGVDGSEAAPAISAAADIDTDDVHGSEKSPLIDAAAAAADIVDAKSEIGSATADSTSEVTQGDGGANATGSEESAEKKSEGEENKNKKKKKKRNNKNNNGDQFDKEKEAQSRVDDRKLMTLKEYEKLQLQKKEALEALKSGEARQVRVDKDLESMQLVEKKRKEESDASKMKEEAEKKKASSPVIKKKGIDEFVKPKTLAAGRPHGGGNYQSQDRRNYGDGERFNNQSRAGRGLGNYQHQRENYGDEKVFNGRRGSVGVRGRGNGGVNYSNSSSSAGGDGAAAATAGDVSAAGGGAKGGPEFAIDPKQFPELLREK</sequence>
<feature type="compositionally biased region" description="Low complexity" evidence="1">
    <location>
        <begin position="440"/>
        <end position="463"/>
    </location>
</feature>
<feature type="compositionally biased region" description="Basic and acidic residues" evidence="1">
    <location>
        <begin position="751"/>
        <end position="761"/>
    </location>
</feature>
<organism evidence="2 3">
    <name type="scientific">Linum tenue</name>
    <dbReference type="NCBI Taxonomy" id="586396"/>
    <lineage>
        <taxon>Eukaryota</taxon>
        <taxon>Viridiplantae</taxon>
        <taxon>Streptophyta</taxon>
        <taxon>Embryophyta</taxon>
        <taxon>Tracheophyta</taxon>
        <taxon>Spermatophyta</taxon>
        <taxon>Magnoliopsida</taxon>
        <taxon>eudicotyledons</taxon>
        <taxon>Gunneridae</taxon>
        <taxon>Pentapetalae</taxon>
        <taxon>rosids</taxon>
        <taxon>fabids</taxon>
        <taxon>Malpighiales</taxon>
        <taxon>Linaceae</taxon>
        <taxon>Linum</taxon>
    </lineage>
</organism>
<gene>
    <name evidence="2" type="ORF">LITE_LOCUS20796</name>
</gene>
<feature type="region of interest" description="Disordered" evidence="1">
    <location>
        <begin position="28"/>
        <end position="47"/>
    </location>
</feature>
<comment type="caution">
    <text evidence="2">The sequence shown here is derived from an EMBL/GenBank/DDBJ whole genome shotgun (WGS) entry which is preliminary data.</text>
</comment>
<feature type="region of interest" description="Disordered" evidence="1">
    <location>
        <begin position="587"/>
        <end position="656"/>
    </location>
</feature>
<evidence type="ECO:0000313" key="2">
    <source>
        <dbReference type="EMBL" id="CAI0426449.1"/>
    </source>
</evidence>
<feature type="compositionally biased region" description="Basic residues" evidence="1">
    <location>
        <begin position="624"/>
        <end position="633"/>
    </location>
</feature>
<protein>
    <submittedName>
        <fullName evidence="2">Uncharacterized protein</fullName>
    </submittedName>
</protein>
<evidence type="ECO:0000313" key="3">
    <source>
        <dbReference type="Proteomes" id="UP001154282"/>
    </source>
</evidence>
<feature type="compositionally biased region" description="Basic and acidic residues" evidence="1">
    <location>
        <begin position="400"/>
        <end position="414"/>
    </location>
</feature>
<feature type="compositionally biased region" description="Basic and acidic residues" evidence="1">
    <location>
        <begin position="612"/>
        <end position="623"/>
    </location>
</feature>
<proteinExistence type="predicted"/>
<feature type="region of interest" description="Disordered" evidence="1">
    <location>
        <begin position="386"/>
        <end position="545"/>
    </location>
</feature>
<evidence type="ECO:0000256" key="1">
    <source>
        <dbReference type="SAM" id="MobiDB-lite"/>
    </source>
</evidence>
<dbReference type="PANTHER" id="PTHR31579:SF84">
    <property type="entry name" value="F21O3.6 PROTEIN"/>
    <property type="match status" value="1"/>
</dbReference>
<dbReference type="NCBIfam" id="TIGR01615">
    <property type="entry name" value="A_thal_3542"/>
    <property type="match status" value="1"/>
</dbReference>
<dbReference type="EMBL" id="CAMGYJ010000005">
    <property type="protein sequence ID" value="CAI0426449.1"/>
    <property type="molecule type" value="Genomic_DNA"/>
</dbReference>
<dbReference type="InterPro" id="IPR006502">
    <property type="entry name" value="PDDEXK-like"/>
</dbReference>
<dbReference type="PANTHER" id="PTHR31579">
    <property type="entry name" value="OS03G0796600 PROTEIN"/>
    <property type="match status" value="1"/>
</dbReference>
<dbReference type="Pfam" id="PF04720">
    <property type="entry name" value="PDDEXK_6"/>
    <property type="match status" value="1"/>
</dbReference>
<dbReference type="AlphaFoldDB" id="A0AAV0KZL5"/>
<feature type="region of interest" description="Disordered" evidence="1">
    <location>
        <begin position="66"/>
        <end position="88"/>
    </location>
</feature>
<name>A0AAV0KZL5_9ROSI</name>
<feature type="compositionally biased region" description="Basic and acidic residues" evidence="1">
    <location>
        <begin position="674"/>
        <end position="717"/>
    </location>
</feature>
<accession>A0AAV0KZL5</accession>
<feature type="region of interest" description="Disordered" evidence="1">
    <location>
        <begin position="674"/>
        <end position="854"/>
    </location>
</feature>